<evidence type="ECO:0000256" key="8">
    <source>
        <dbReference type="ARBA" id="ARBA00022741"/>
    </source>
</evidence>
<evidence type="ECO:0000256" key="9">
    <source>
        <dbReference type="ARBA" id="ARBA00022777"/>
    </source>
</evidence>
<dbReference type="SMART" id="SM00387">
    <property type="entry name" value="HATPase_c"/>
    <property type="match status" value="1"/>
</dbReference>
<dbReference type="eggNOG" id="COG2205">
    <property type="taxonomic scope" value="Bacteria"/>
</dbReference>
<feature type="domain" description="Histidine kinase" evidence="16">
    <location>
        <begin position="232"/>
        <end position="453"/>
    </location>
</feature>
<evidence type="ECO:0000256" key="3">
    <source>
        <dbReference type="ARBA" id="ARBA00012438"/>
    </source>
</evidence>
<dbReference type="InterPro" id="IPR004358">
    <property type="entry name" value="Sig_transdc_His_kin-like_C"/>
</dbReference>
<dbReference type="Pfam" id="PF02518">
    <property type="entry name" value="HATPase_c"/>
    <property type="match status" value="1"/>
</dbReference>
<dbReference type="Gene3D" id="3.40.50.2300">
    <property type="match status" value="1"/>
</dbReference>
<dbReference type="SMART" id="SM00448">
    <property type="entry name" value="REC"/>
    <property type="match status" value="1"/>
</dbReference>
<keyword evidence="7 15" id="KW-0812">Transmembrane</keyword>
<keyword evidence="13 15" id="KW-0472">Membrane</keyword>
<dbReference type="CDD" id="cd16922">
    <property type="entry name" value="HATPase_EvgS-ArcB-TorS-like"/>
    <property type="match status" value="1"/>
</dbReference>
<evidence type="ECO:0000313" key="19">
    <source>
        <dbReference type="Proteomes" id="UP000005438"/>
    </source>
</evidence>
<dbReference type="InterPro" id="IPR003594">
    <property type="entry name" value="HATPase_dom"/>
</dbReference>
<dbReference type="eggNOG" id="COG0784">
    <property type="taxonomic scope" value="Bacteria"/>
</dbReference>
<dbReference type="GO" id="GO:0005886">
    <property type="term" value="C:plasma membrane"/>
    <property type="evidence" value="ECO:0007669"/>
    <property type="project" value="UniProtKB-SubCell"/>
</dbReference>
<evidence type="ECO:0000256" key="12">
    <source>
        <dbReference type="ARBA" id="ARBA00023012"/>
    </source>
</evidence>
<evidence type="ECO:0000256" key="14">
    <source>
        <dbReference type="PROSITE-ProRule" id="PRU00169"/>
    </source>
</evidence>
<evidence type="ECO:0000256" key="13">
    <source>
        <dbReference type="ARBA" id="ARBA00023136"/>
    </source>
</evidence>
<dbReference type="EC" id="2.7.13.3" evidence="3"/>
<accession>G8TIV4</accession>
<dbReference type="CDD" id="cd17546">
    <property type="entry name" value="REC_hyHK_CKI1_RcsC-like"/>
    <property type="match status" value="1"/>
</dbReference>
<feature type="modified residue" description="4-aspartylphosphate" evidence="14">
    <location>
        <position position="527"/>
    </location>
</feature>
<dbReference type="GO" id="GO:0005524">
    <property type="term" value="F:ATP binding"/>
    <property type="evidence" value="ECO:0007669"/>
    <property type="project" value="UniProtKB-KW"/>
</dbReference>
<dbReference type="CDD" id="cd00082">
    <property type="entry name" value="HisKA"/>
    <property type="match status" value="1"/>
</dbReference>
<dbReference type="Pfam" id="PF00512">
    <property type="entry name" value="HisKA"/>
    <property type="match status" value="1"/>
</dbReference>
<dbReference type="PANTHER" id="PTHR45339">
    <property type="entry name" value="HYBRID SIGNAL TRANSDUCTION HISTIDINE KINASE J"/>
    <property type="match status" value="1"/>
</dbReference>
<dbReference type="PATRIC" id="fig|700598.3.peg.46"/>
<dbReference type="InterPro" id="IPR036641">
    <property type="entry name" value="HPT_dom_sf"/>
</dbReference>
<evidence type="ECO:0000256" key="6">
    <source>
        <dbReference type="ARBA" id="ARBA00022679"/>
    </source>
</evidence>
<keyword evidence="6" id="KW-0808">Transferase</keyword>
<dbReference type="InterPro" id="IPR003661">
    <property type="entry name" value="HisK_dim/P_dom"/>
</dbReference>
<comment type="catalytic activity">
    <reaction evidence="1">
        <text>ATP + protein L-histidine = ADP + protein N-phospho-L-histidine.</text>
        <dbReference type="EC" id="2.7.13.3"/>
    </reaction>
</comment>
<dbReference type="eggNOG" id="COG5278">
    <property type="taxonomic scope" value="Bacteria"/>
</dbReference>
<keyword evidence="12" id="KW-0902">Two-component regulatory system</keyword>
<dbReference type="SUPFAM" id="SSF55874">
    <property type="entry name" value="ATPase domain of HSP90 chaperone/DNA topoisomerase II/histidine kinase"/>
    <property type="match status" value="1"/>
</dbReference>
<dbReference type="FunFam" id="1.10.287.130:FF:000001">
    <property type="entry name" value="Two-component sensor histidine kinase"/>
    <property type="match status" value="1"/>
</dbReference>
<dbReference type="InterPro" id="IPR011006">
    <property type="entry name" value="CheY-like_superfamily"/>
</dbReference>
<dbReference type="Gene3D" id="3.30.565.10">
    <property type="entry name" value="Histidine kinase-like ATPase, C-terminal domain"/>
    <property type="match status" value="1"/>
</dbReference>
<feature type="transmembrane region" description="Helical" evidence="15">
    <location>
        <begin position="7"/>
        <end position="25"/>
    </location>
</feature>
<dbReference type="PRINTS" id="PR00344">
    <property type="entry name" value="BCTRLSENSOR"/>
</dbReference>
<dbReference type="Pfam" id="PF00072">
    <property type="entry name" value="Response_reg"/>
    <property type="match status" value="1"/>
</dbReference>
<dbReference type="SUPFAM" id="SSF47384">
    <property type="entry name" value="Homodimeric domain of signal transducing histidine kinase"/>
    <property type="match status" value="1"/>
</dbReference>
<dbReference type="InterPro" id="IPR036097">
    <property type="entry name" value="HisK_dim/P_sf"/>
</dbReference>
<dbReference type="EMBL" id="CP003178">
    <property type="protein sequence ID" value="AEV96448.1"/>
    <property type="molecule type" value="Genomic_DNA"/>
</dbReference>
<keyword evidence="4" id="KW-1003">Cell membrane</keyword>
<evidence type="ECO:0000256" key="2">
    <source>
        <dbReference type="ARBA" id="ARBA00004651"/>
    </source>
</evidence>
<dbReference type="InterPro" id="IPR001789">
    <property type="entry name" value="Sig_transdc_resp-reg_receiver"/>
</dbReference>
<dbReference type="InterPro" id="IPR036890">
    <property type="entry name" value="HATPase_C_sf"/>
</dbReference>
<dbReference type="SUPFAM" id="SSF47226">
    <property type="entry name" value="Histidine-containing phosphotransfer domain, HPT domain"/>
    <property type="match status" value="1"/>
</dbReference>
<evidence type="ECO:0000313" key="18">
    <source>
        <dbReference type="EMBL" id="AEV96448.1"/>
    </source>
</evidence>
<organism evidence="18 19">
    <name type="scientific">Niastella koreensis (strain DSM 17620 / KACC 11465 / NBRC 106392 / GR20-10)</name>
    <dbReference type="NCBI Taxonomy" id="700598"/>
    <lineage>
        <taxon>Bacteria</taxon>
        <taxon>Pseudomonadati</taxon>
        <taxon>Bacteroidota</taxon>
        <taxon>Chitinophagia</taxon>
        <taxon>Chitinophagales</taxon>
        <taxon>Chitinophagaceae</taxon>
        <taxon>Niastella</taxon>
    </lineage>
</organism>
<name>G8TIV4_NIAKG</name>
<evidence type="ECO:0000256" key="4">
    <source>
        <dbReference type="ARBA" id="ARBA00022475"/>
    </source>
</evidence>
<dbReference type="Gene3D" id="1.10.287.130">
    <property type="match status" value="1"/>
</dbReference>
<dbReference type="FunFam" id="3.30.565.10:FF:000010">
    <property type="entry name" value="Sensor histidine kinase RcsC"/>
    <property type="match status" value="1"/>
</dbReference>
<feature type="domain" description="Response regulatory" evidence="17">
    <location>
        <begin position="478"/>
        <end position="593"/>
    </location>
</feature>
<evidence type="ECO:0000259" key="17">
    <source>
        <dbReference type="PROSITE" id="PS50110"/>
    </source>
</evidence>
<sequence length="726" mass="81876">MMSGKRIIFYILAAFLAGTIVLIYVEYNSTKHLNSLIKANRKLMGEFRITENMLNATKSKVVIERKIRGFIESGDTSYLTGLNVEFEEIQRSQQFLMAIPGDSHTVALIHKLDTTIQKKINLFHNVLHAYHRHSVQAAEDTIKANLPEWVSYDIESTVRDVTEARRDELAVITNSVQRSGQKALEFSYMLIALVLLATGVLLWYILHIMQKLIRSEKKVRETARVKENFLANMSHEIRTPMNAILGFTQLLSQKRMDDDAKHFVTTIQSSGENLLTIVNDILDISKIEAGMMRIEKLPFSLRGLVNSIELMVQQKVMSKSISLTIAIDNSLPDILEGDPVRLTQIINNLLGNAIKFTEKGAIDLRIIKKEIIDNIVTLQFVIRDTGIGIEPQKLKEIFGRFQQADDTITRQYGGTGLGLSIVKDLVDLLKGTITVESTPGTGTAFTITLPYFISTQQIRNNLGISELPIANNTHTNLHILITEDNEANQSLLSHIFRNWNIPFAIANNGQEAIELLKKKEFNLVLMDIQMPVMDGYTAARKIRNELKLTVPIVAMTAHALPGEKEKCLSYGMNDYITKPVKQDQLRDLINRFTSFAQPVVKTETPKPSEETNNYNFIQLDYLKDVSAGNKNYEKDVTQKFLQAVPVALQQLEMALQEGNTDAMKRIAHNLKTTISVMGLNDTLNPLLDEVEAGNRDNTQLRNTLHKITDTCRQAMAEAKQFHASLL</sequence>
<dbReference type="PANTHER" id="PTHR45339:SF1">
    <property type="entry name" value="HYBRID SIGNAL TRANSDUCTION HISTIDINE KINASE J"/>
    <property type="match status" value="1"/>
</dbReference>
<protein>
    <recommendedName>
        <fullName evidence="3">histidine kinase</fullName>
        <ecNumber evidence="3">2.7.13.3</ecNumber>
    </recommendedName>
</protein>
<dbReference type="KEGG" id="nko:Niako_0046"/>
<evidence type="ECO:0000256" key="1">
    <source>
        <dbReference type="ARBA" id="ARBA00000085"/>
    </source>
</evidence>
<evidence type="ECO:0000259" key="16">
    <source>
        <dbReference type="PROSITE" id="PS50109"/>
    </source>
</evidence>
<evidence type="ECO:0000256" key="7">
    <source>
        <dbReference type="ARBA" id="ARBA00022692"/>
    </source>
</evidence>
<dbReference type="PROSITE" id="PS50110">
    <property type="entry name" value="RESPONSE_REGULATORY"/>
    <property type="match status" value="1"/>
</dbReference>
<evidence type="ECO:0000256" key="10">
    <source>
        <dbReference type="ARBA" id="ARBA00022840"/>
    </source>
</evidence>
<dbReference type="InterPro" id="IPR005467">
    <property type="entry name" value="His_kinase_dom"/>
</dbReference>
<dbReference type="Proteomes" id="UP000005438">
    <property type="component" value="Chromosome"/>
</dbReference>
<dbReference type="AlphaFoldDB" id="G8TIV4"/>
<keyword evidence="9 18" id="KW-0418">Kinase</keyword>
<gene>
    <name evidence="18" type="ordered locus">Niako_0046</name>
</gene>
<dbReference type="SUPFAM" id="SSF52172">
    <property type="entry name" value="CheY-like"/>
    <property type="match status" value="1"/>
</dbReference>
<evidence type="ECO:0000256" key="15">
    <source>
        <dbReference type="SAM" id="Phobius"/>
    </source>
</evidence>
<keyword evidence="11 15" id="KW-1133">Transmembrane helix</keyword>
<keyword evidence="8" id="KW-0547">Nucleotide-binding</keyword>
<feature type="transmembrane region" description="Helical" evidence="15">
    <location>
        <begin position="186"/>
        <end position="206"/>
    </location>
</feature>
<evidence type="ECO:0000256" key="11">
    <source>
        <dbReference type="ARBA" id="ARBA00022989"/>
    </source>
</evidence>
<dbReference type="HOGENOM" id="CLU_000445_114_66_10"/>
<dbReference type="GO" id="GO:0000155">
    <property type="term" value="F:phosphorelay sensor kinase activity"/>
    <property type="evidence" value="ECO:0007669"/>
    <property type="project" value="InterPro"/>
</dbReference>
<keyword evidence="10" id="KW-0067">ATP-binding</keyword>
<dbReference type="Gene3D" id="1.20.120.160">
    <property type="entry name" value="HPT domain"/>
    <property type="match status" value="1"/>
</dbReference>
<dbReference type="PROSITE" id="PS50109">
    <property type="entry name" value="HIS_KIN"/>
    <property type="match status" value="1"/>
</dbReference>
<dbReference type="RefSeq" id="WP_014216362.1">
    <property type="nucleotide sequence ID" value="NC_016609.1"/>
</dbReference>
<reference evidence="18 19" key="1">
    <citation type="submission" date="2011-12" db="EMBL/GenBank/DDBJ databases">
        <title>The complete genome of Niastella koreensis GR20-10.</title>
        <authorList>
            <consortium name="US DOE Joint Genome Institute (JGI-PGF)"/>
            <person name="Lucas S."/>
            <person name="Han J."/>
            <person name="Lapidus A."/>
            <person name="Bruce D."/>
            <person name="Goodwin L."/>
            <person name="Pitluck S."/>
            <person name="Peters L."/>
            <person name="Kyrpides N."/>
            <person name="Mavromatis K."/>
            <person name="Ivanova N."/>
            <person name="Mikhailova N."/>
            <person name="Davenport K."/>
            <person name="Saunders E."/>
            <person name="Detter J.C."/>
            <person name="Tapia R."/>
            <person name="Han C."/>
            <person name="Land M."/>
            <person name="Hauser L."/>
            <person name="Markowitz V."/>
            <person name="Cheng J.-F."/>
            <person name="Hugenholtz P."/>
            <person name="Woyke T."/>
            <person name="Wu D."/>
            <person name="Tindall B."/>
            <person name="Pomrenke H."/>
            <person name="Brambilla E."/>
            <person name="Klenk H.-P."/>
            <person name="Eisen J.A."/>
        </authorList>
    </citation>
    <scope>NUCLEOTIDE SEQUENCE [LARGE SCALE GENOMIC DNA]</scope>
    <source>
        <strain evidence="19">DSM 17620 / KACC 11465 / NBRC 106392 / GR20-10</strain>
    </source>
</reference>
<evidence type="ECO:0000256" key="5">
    <source>
        <dbReference type="ARBA" id="ARBA00022553"/>
    </source>
</evidence>
<dbReference type="OrthoDB" id="9811889at2"/>
<dbReference type="eggNOG" id="COG2198">
    <property type="taxonomic scope" value="Bacteria"/>
</dbReference>
<proteinExistence type="predicted"/>
<comment type="subcellular location">
    <subcellularLocation>
        <location evidence="2">Cell membrane</location>
        <topology evidence="2">Multi-pass membrane protein</topology>
    </subcellularLocation>
</comment>
<dbReference type="SMART" id="SM00388">
    <property type="entry name" value="HisKA"/>
    <property type="match status" value="1"/>
</dbReference>
<dbReference type="STRING" id="700598.Niako_0046"/>
<keyword evidence="5 14" id="KW-0597">Phosphoprotein</keyword>